<evidence type="ECO:0000256" key="6">
    <source>
        <dbReference type="HAMAP-Rule" id="MF_01877"/>
    </source>
</evidence>
<dbReference type="AlphaFoldDB" id="A0A953N848"/>
<dbReference type="Gene3D" id="3.30.950.10">
    <property type="entry name" value="Methyltransferase, Cobalt-precorrin-4 Transmethylase, Domain 2"/>
    <property type="match status" value="1"/>
</dbReference>
<keyword evidence="4 6" id="KW-0808">Transferase</keyword>
<evidence type="ECO:0000313" key="9">
    <source>
        <dbReference type="EMBL" id="MBZ1349798.1"/>
    </source>
</evidence>
<dbReference type="NCBIfam" id="TIGR00096">
    <property type="entry name" value="16S rRNA (cytidine(1402)-2'-O)-methyltransferase"/>
    <property type="match status" value="1"/>
</dbReference>
<comment type="function">
    <text evidence="6">Catalyzes the 2'-O-methylation of the ribose of cytidine 1402 (C1402) in 16S rRNA.</text>
</comment>
<dbReference type="InterPro" id="IPR014777">
    <property type="entry name" value="4pyrrole_Mease_sub1"/>
</dbReference>
<comment type="subcellular location">
    <subcellularLocation>
        <location evidence="6">Cytoplasm</location>
    </subcellularLocation>
</comment>
<proteinExistence type="inferred from homology"/>
<dbReference type="PIRSF" id="PIRSF005917">
    <property type="entry name" value="MTase_YraL"/>
    <property type="match status" value="1"/>
</dbReference>
<dbReference type="InterPro" id="IPR008189">
    <property type="entry name" value="rRNA_ssu_MeTfrase_I"/>
</dbReference>
<dbReference type="SUPFAM" id="SSF53790">
    <property type="entry name" value="Tetrapyrrole methylase"/>
    <property type="match status" value="1"/>
</dbReference>
<sequence length="312" mass="33705">MTENVLPQELPDAWHRLGQKVDAQQWPTHCLYVVATPIGNLADLSLRAWHALALVDVIAAEDTRATRTLLDAWGLTTPTMAAHRHNEAGAALDIVRRLESGQRVALVSDAGSPAVSDPGGLVVQTVREAGMRVIPLPGASAVITALMATGVTTDASPGFVFAGFAPTKSMARQRWFRHWTQFACATVFYEAPHRIAASLKDLLVVLGPLRQVSLARELTKRFEEVACVTLADAQQWLDADSHREQGEYVVIIHPAQTEPDLEAAEQADAGVDAWLDALLEVLSVRDAARVAAKATGQSRDTLYARALARKGS</sequence>
<dbReference type="InterPro" id="IPR014776">
    <property type="entry name" value="4pyrrole_Mease_sub2"/>
</dbReference>
<gene>
    <name evidence="6 9" type="primary">rsmI</name>
    <name evidence="9" type="ORF">KZZ10_03995</name>
</gene>
<evidence type="ECO:0000313" key="10">
    <source>
        <dbReference type="Proteomes" id="UP000739565"/>
    </source>
</evidence>
<comment type="caution">
    <text evidence="9">The sequence shown here is derived from an EMBL/GenBank/DDBJ whole genome shotgun (WGS) entry which is preliminary data.</text>
</comment>
<dbReference type="EC" id="2.1.1.198" evidence="6"/>
<dbReference type="InterPro" id="IPR053910">
    <property type="entry name" value="RsmI_HTH"/>
</dbReference>
<dbReference type="GO" id="GO:0070677">
    <property type="term" value="F:rRNA (cytosine-2'-O-)-methyltransferase activity"/>
    <property type="evidence" value="ECO:0007669"/>
    <property type="project" value="UniProtKB-UniRule"/>
</dbReference>
<dbReference type="InterPro" id="IPR035996">
    <property type="entry name" value="4pyrrol_Methylase_sf"/>
</dbReference>
<evidence type="ECO:0000256" key="3">
    <source>
        <dbReference type="ARBA" id="ARBA00022603"/>
    </source>
</evidence>
<dbReference type="InterPro" id="IPR018063">
    <property type="entry name" value="SAM_MeTrfase_RsmI_CS"/>
</dbReference>
<evidence type="ECO:0000256" key="1">
    <source>
        <dbReference type="ARBA" id="ARBA00022490"/>
    </source>
</evidence>
<evidence type="ECO:0000259" key="7">
    <source>
        <dbReference type="Pfam" id="PF00590"/>
    </source>
</evidence>
<dbReference type="PANTHER" id="PTHR46111:SF1">
    <property type="entry name" value="RIBOSOMAL RNA SMALL SUBUNIT METHYLTRANSFERASE I"/>
    <property type="match status" value="1"/>
</dbReference>
<evidence type="ECO:0000256" key="2">
    <source>
        <dbReference type="ARBA" id="ARBA00022552"/>
    </source>
</evidence>
<name>A0A953N848_9BURK</name>
<feature type="domain" description="Tetrapyrrole methylase" evidence="7">
    <location>
        <begin position="31"/>
        <end position="233"/>
    </location>
</feature>
<evidence type="ECO:0000259" key="8">
    <source>
        <dbReference type="Pfam" id="PF23016"/>
    </source>
</evidence>
<dbReference type="InterPro" id="IPR000878">
    <property type="entry name" value="4pyrrol_Mease"/>
</dbReference>
<keyword evidence="10" id="KW-1185">Reference proteome</keyword>
<keyword evidence="3 6" id="KW-0489">Methyltransferase</keyword>
<dbReference type="RefSeq" id="WP_259660217.1">
    <property type="nucleotide sequence ID" value="NZ_JAHXRI010000006.1"/>
</dbReference>
<feature type="domain" description="RsmI HTH" evidence="8">
    <location>
        <begin position="266"/>
        <end position="310"/>
    </location>
</feature>
<protein>
    <recommendedName>
        <fullName evidence="6">Ribosomal RNA small subunit methyltransferase I</fullName>
        <ecNumber evidence="6">2.1.1.198</ecNumber>
    </recommendedName>
    <alternativeName>
        <fullName evidence="6">16S rRNA 2'-O-ribose C1402 methyltransferase</fullName>
    </alternativeName>
    <alternativeName>
        <fullName evidence="6">rRNA (cytidine-2'-O-)-methyltransferase RsmI</fullName>
    </alternativeName>
</protein>
<organism evidence="9 10">
    <name type="scientific">Zwartia hollandica</name>
    <dbReference type="NCBI Taxonomy" id="324606"/>
    <lineage>
        <taxon>Bacteria</taxon>
        <taxon>Pseudomonadati</taxon>
        <taxon>Pseudomonadota</taxon>
        <taxon>Betaproteobacteria</taxon>
        <taxon>Burkholderiales</taxon>
        <taxon>Alcaligenaceae</taxon>
        <taxon>Zwartia</taxon>
    </lineage>
</organism>
<dbReference type="GO" id="GO:0005737">
    <property type="term" value="C:cytoplasm"/>
    <property type="evidence" value="ECO:0007669"/>
    <property type="project" value="UniProtKB-SubCell"/>
</dbReference>
<dbReference type="HAMAP" id="MF_01877">
    <property type="entry name" value="16SrRNA_methyltr_I"/>
    <property type="match status" value="1"/>
</dbReference>
<evidence type="ECO:0000256" key="5">
    <source>
        <dbReference type="ARBA" id="ARBA00022691"/>
    </source>
</evidence>
<comment type="similarity">
    <text evidence="6">Belongs to the methyltransferase superfamily. RsmI family.</text>
</comment>
<reference evidence="9" key="1">
    <citation type="submission" date="2021-07" db="EMBL/GenBank/DDBJ databases">
        <title>New genus and species of the family Alcaligenaceae.</title>
        <authorList>
            <person name="Hahn M.W."/>
        </authorList>
    </citation>
    <scope>NUCLEOTIDE SEQUENCE</scope>
    <source>
        <strain evidence="9">LF4-65</strain>
    </source>
</reference>
<keyword evidence="5 6" id="KW-0949">S-adenosyl-L-methionine</keyword>
<dbReference type="PROSITE" id="PS01296">
    <property type="entry name" value="RSMI"/>
    <property type="match status" value="1"/>
</dbReference>
<dbReference type="CDD" id="cd11648">
    <property type="entry name" value="RsmI"/>
    <property type="match status" value="1"/>
</dbReference>
<keyword evidence="1 6" id="KW-0963">Cytoplasm</keyword>
<dbReference type="Pfam" id="PF00590">
    <property type="entry name" value="TP_methylase"/>
    <property type="match status" value="1"/>
</dbReference>
<keyword evidence="2 6" id="KW-0698">rRNA processing</keyword>
<comment type="catalytic activity">
    <reaction evidence="6">
        <text>cytidine(1402) in 16S rRNA + S-adenosyl-L-methionine = 2'-O-methylcytidine(1402) in 16S rRNA + S-adenosyl-L-homocysteine + H(+)</text>
        <dbReference type="Rhea" id="RHEA:42924"/>
        <dbReference type="Rhea" id="RHEA-COMP:10285"/>
        <dbReference type="Rhea" id="RHEA-COMP:10286"/>
        <dbReference type="ChEBI" id="CHEBI:15378"/>
        <dbReference type="ChEBI" id="CHEBI:57856"/>
        <dbReference type="ChEBI" id="CHEBI:59789"/>
        <dbReference type="ChEBI" id="CHEBI:74495"/>
        <dbReference type="ChEBI" id="CHEBI:82748"/>
        <dbReference type="EC" id="2.1.1.198"/>
    </reaction>
</comment>
<evidence type="ECO:0000256" key="4">
    <source>
        <dbReference type="ARBA" id="ARBA00022679"/>
    </source>
</evidence>
<dbReference type="Proteomes" id="UP000739565">
    <property type="component" value="Unassembled WGS sequence"/>
</dbReference>
<dbReference type="Pfam" id="PF23016">
    <property type="entry name" value="RsmI_C"/>
    <property type="match status" value="1"/>
</dbReference>
<accession>A0A953N848</accession>
<dbReference type="PANTHER" id="PTHR46111">
    <property type="entry name" value="RIBOSOMAL RNA SMALL SUBUNIT METHYLTRANSFERASE I"/>
    <property type="match status" value="1"/>
</dbReference>
<dbReference type="Gene3D" id="3.40.1010.10">
    <property type="entry name" value="Cobalt-precorrin-4 Transmethylase, Domain 1"/>
    <property type="match status" value="1"/>
</dbReference>
<dbReference type="EMBL" id="JAHXRI010000006">
    <property type="protein sequence ID" value="MBZ1349798.1"/>
    <property type="molecule type" value="Genomic_DNA"/>
</dbReference>